<dbReference type="GO" id="GO:0015031">
    <property type="term" value="P:protein transport"/>
    <property type="evidence" value="ECO:0007669"/>
    <property type="project" value="UniProtKB-KW"/>
</dbReference>
<keyword evidence="14" id="KW-1185">Reference proteome</keyword>
<dbReference type="PROSITE" id="PS50206">
    <property type="entry name" value="RHODANESE_3"/>
    <property type="match status" value="1"/>
</dbReference>
<dbReference type="Gene3D" id="3.40.250.10">
    <property type="entry name" value="Rhodanese-like domain"/>
    <property type="match status" value="1"/>
</dbReference>
<dbReference type="InterPro" id="IPR051889">
    <property type="entry name" value="CEP41"/>
</dbReference>
<evidence type="ECO:0000256" key="3">
    <source>
        <dbReference type="ARBA" id="ARBA00022448"/>
    </source>
</evidence>
<organism evidence="13 14">
    <name type="scientific">Poecile atricapillus</name>
    <name type="common">Black-capped chickadee</name>
    <name type="synonym">Parus atricapillus</name>
    <dbReference type="NCBI Taxonomy" id="48891"/>
    <lineage>
        <taxon>Eukaryota</taxon>
        <taxon>Metazoa</taxon>
        <taxon>Chordata</taxon>
        <taxon>Craniata</taxon>
        <taxon>Vertebrata</taxon>
        <taxon>Euteleostomi</taxon>
        <taxon>Archelosauria</taxon>
        <taxon>Archosauria</taxon>
        <taxon>Dinosauria</taxon>
        <taxon>Saurischia</taxon>
        <taxon>Theropoda</taxon>
        <taxon>Coelurosauria</taxon>
        <taxon>Aves</taxon>
        <taxon>Neognathae</taxon>
        <taxon>Neoaves</taxon>
        <taxon>Telluraves</taxon>
        <taxon>Australaves</taxon>
        <taxon>Passeriformes</taxon>
        <taxon>Paridae</taxon>
        <taxon>Poecile</taxon>
    </lineage>
</organism>
<gene>
    <name evidence="13" type="primary">Cep41</name>
    <name evidence="13" type="ORF">POEATR_R04526</name>
</gene>
<evidence type="ECO:0000256" key="2">
    <source>
        <dbReference type="ARBA" id="ARBA00004300"/>
    </source>
</evidence>
<dbReference type="FunFam" id="3.40.250.10:FF:000012">
    <property type="entry name" value="Centrosomal protein of 41 kDa"/>
    <property type="match status" value="1"/>
</dbReference>
<dbReference type="Proteomes" id="UP000540071">
    <property type="component" value="Unassembled WGS sequence"/>
</dbReference>
<evidence type="ECO:0000313" key="14">
    <source>
        <dbReference type="Proteomes" id="UP000540071"/>
    </source>
</evidence>
<keyword evidence="4" id="KW-0963">Cytoplasm</keyword>
<evidence type="ECO:0000256" key="10">
    <source>
        <dbReference type="ARBA" id="ARBA00038465"/>
    </source>
</evidence>
<evidence type="ECO:0000256" key="4">
    <source>
        <dbReference type="ARBA" id="ARBA00022490"/>
    </source>
</evidence>
<evidence type="ECO:0000256" key="8">
    <source>
        <dbReference type="ARBA" id="ARBA00023212"/>
    </source>
</evidence>
<dbReference type="InterPro" id="IPR001763">
    <property type="entry name" value="Rhodanese-like_dom"/>
</dbReference>
<keyword evidence="7" id="KW-0969">Cilium</keyword>
<comment type="similarity">
    <text evidence="10">Belongs to the CEP41 family.</text>
</comment>
<feature type="non-terminal residue" evidence="13">
    <location>
        <position position="235"/>
    </location>
</feature>
<name>A0A7K7R6V6_POEAT</name>
<dbReference type="InterPro" id="IPR036873">
    <property type="entry name" value="Rhodanese-like_dom_sf"/>
</dbReference>
<reference evidence="13 14" key="1">
    <citation type="submission" date="2019-09" db="EMBL/GenBank/DDBJ databases">
        <title>Bird 10,000 Genomes (B10K) Project - Family phase.</title>
        <authorList>
            <person name="Zhang G."/>
        </authorList>
    </citation>
    <scope>NUCLEOTIDE SEQUENCE [LARGE SCALE GENOMIC DNA]</scope>
    <source>
        <strain evidence="13">OUT-0023</strain>
        <tissue evidence="13">Blood</tissue>
    </source>
</reference>
<dbReference type="AlphaFoldDB" id="A0A7K7R6V6"/>
<dbReference type="GO" id="GO:0005813">
    <property type="term" value="C:centrosome"/>
    <property type="evidence" value="ECO:0007669"/>
    <property type="project" value="UniProtKB-SubCell"/>
</dbReference>
<dbReference type="CDD" id="cd00158">
    <property type="entry name" value="RHOD"/>
    <property type="match status" value="1"/>
</dbReference>
<sequence length="235" mass="25877">SVPSVISGVGELDLERDSPKEEESQARETPYPDCPFLLLDVRDRDAYEQCHIVGAYSYPIATLSRTMNPYTNNILEYKNAHGKIIIVYDNDERLASQAATTMCERGFENLFMLSGGLKVLAQKIPEGLITGTLPASCQVPAPGGSARRRAVPRAPPARAENRWRFSADDLQKLRRYLAEEQLPSDAASRLTRGVSSHDSKLSSARSNPSFPSSAGTVGSLSSRSHRTSIQNRPWK</sequence>
<evidence type="ECO:0000256" key="11">
    <source>
        <dbReference type="SAM" id="MobiDB-lite"/>
    </source>
</evidence>
<evidence type="ECO:0000256" key="6">
    <source>
        <dbReference type="ARBA" id="ARBA00022927"/>
    </source>
</evidence>
<comment type="subcellular location">
    <subcellularLocation>
        <location evidence="1">Cytoplasm</location>
        <location evidence="1">Cytoskeleton</location>
        <location evidence="1">Cilium basal body</location>
    </subcellularLocation>
    <subcellularLocation>
        <location evidence="2">Cytoplasm</location>
        <location evidence="2">Cytoskeleton</location>
        <location evidence="2">Microtubule organizing center</location>
        <location evidence="2">Centrosome</location>
    </subcellularLocation>
</comment>
<evidence type="ECO:0000256" key="5">
    <source>
        <dbReference type="ARBA" id="ARBA00022794"/>
    </source>
</evidence>
<accession>A0A7K7R6V6</accession>
<feature type="compositionally biased region" description="Basic and acidic residues" evidence="11">
    <location>
        <begin position="13"/>
        <end position="26"/>
    </location>
</feature>
<feature type="compositionally biased region" description="Polar residues" evidence="11">
    <location>
        <begin position="215"/>
        <end position="235"/>
    </location>
</feature>
<dbReference type="PANTHER" id="PTHR44390">
    <property type="entry name" value="CENTROSOMAL PROTEIN OF 41 KDA"/>
    <property type="match status" value="1"/>
</dbReference>
<dbReference type="SUPFAM" id="SSF52821">
    <property type="entry name" value="Rhodanese/Cell cycle control phosphatase"/>
    <property type="match status" value="1"/>
</dbReference>
<feature type="compositionally biased region" description="Low complexity" evidence="11">
    <location>
        <begin position="202"/>
        <end position="214"/>
    </location>
</feature>
<evidence type="ECO:0000256" key="1">
    <source>
        <dbReference type="ARBA" id="ARBA00004120"/>
    </source>
</evidence>
<keyword evidence="6" id="KW-0653">Protein transport</keyword>
<feature type="region of interest" description="Disordered" evidence="11">
    <location>
        <begin position="184"/>
        <end position="235"/>
    </location>
</feature>
<keyword evidence="5" id="KW-0970">Cilium biogenesis/degradation</keyword>
<keyword evidence="9" id="KW-0966">Cell projection</keyword>
<keyword evidence="8" id="KW-0206">Cytoskeleton</keyword>
<feature type="region of interest" description="Disordered" evidence="11">
    <location>
        <begin position="1"/>
        <end position="29"/>
    </location>
</feature>
<evidence type="ECO:0000256" key="7">
    <source>
        <dbReference type="ARBA" id="ARBA00023069"/>
    </source>
</evidence>
<proteinExistence type="inferred from homology"/>
<comment type="caution">
    <text evidence="13">The sequence shown here is derived from an EMBL/GenBank/DDBJ whole genome shotgun (WGS) entry which is preliminary data.</text>
</comment>
<evidence type="ECO:0000259" key="12">
    <source>
        <dbReference type="PROSITE" id="PS50206"/>
    </source>
</evidence>
<dbReference type="SMART" id="SM00450">
    <property type="entry name" value="RHOD"/>
    <property type="match status" value="1"/>
</dbReference>
<keyword evidence="3" id="KW-0813">Transport</keyword>
<feature type="domain" description="Rhodanese" evidence="12">
    <location>
        <begin position="32"/>
        <end position="129"/>
    </location>
</feature>
<protein>
    <submittedName>
        <fullName evidence="13">CEP41 protein</fullName>
    </submittedName>
</protein>
<evidence type="ECO:0000256" key="9">
    <source>
        <dbReference type="ARBA" id="ARBA00023273"/>
    </source>
</evidence>
<dbReference type="EMBL" id="VZSS01000216">
    <property type="protein sequence ID" value="NWZ87952.1"/>
    <property type="molecule type" value="Genomic_DNA"/>
</dbReference>
<dbReference type="PANTHER" id="PTHR44390:SF1">
    <property type="entry name" value="CENTROSOMAL PROTEIN OF 41 KDA"/>
    <property type="match status" value="1"/>
</dbReference>
<dbReference type="GO" id="GO:0060271">
    <property type="term" value="P:cilium assembly"/>
    <property type="evidence" value="ECO:0007669"/>
    <property type="project" value="TreeGrafter"/>
</dbReference>
<evidence type="ECO:0000313" key="13">
    <source>
        <dbReference type="EMBL" id="NWZ87952.1"/>
    </source>
</evidence>
<feature type="non-terminal residue" evidence="13">
    <location>
        <position position="1"/>
    </location>
</feature>
<dbReference type="Pfam" id="PF00581">
    <property type="entry name" value="Rhodanese"/>
    <property type="match status" value="1"/>
</dbReference>
<dbReference type="GO" id="GO:0036064">
    <property type="term" value="C:ciliary basal body"/>
    <property type="evidence" value="ECO:0007669"/>
    <property type="project" value="TreeGrafter"/>
</dbReference>